<dbReference type="NCBIfam" id="NF047595">
    <property type="entry name" value="IS66_ISRel24_TnpA"/>
    <property type="match status" value="1"/>
</dbReference>
<dbReference type="EMBL" id="CP038444">
    <property type="protein sequence ID" value="QJT31193.1"/>
    <property type="molecule type" value="Genomic_DNA"/>
</dbReference>
<dbReference type="EMBL" id="CP038444">
    <property type="protein sequence ID" value="QJT30445.1"/>
    <property type="molecule type" value="Genomic_DNA"/>
</dbReference>
<dbReference type="Pfam" id="PF01527">
    <property type="entry name" value="HTH_Tnp_1"/>
    <property type="match status" value="1"/>
</dbReference>
<dbReference type="Proteomes" id="UP000502006">
    <property type="component" value="Chromosome"/>
</dbReference>
<proteinExistence type="inferred from homology"/>
<dbReference type="GO" id="GO:0006313">
    <property type="term" value="P:DNA transposition"/>
    <property type="evidence" value="ECO:0007669"/>
    <property type="project" value="InterPro"/>
</dbReference>
<evidence type="ECO:0000313" key="2">
    <source>
        <dbReference type="EMBL" id="QJT29926.1"/>
    </source>
</evidence>
<reference evidence="4 5" key="1">
    <citation type="submission" date="2019-03" db="EMBL/GenBank/DDBJ databases">
        <title>Novel transposon Tn6433 accelerates the dissemination of tet(E) in Aeromonas from aerobic biofilm under oxytetracycline stress.</title>
        <authorList>
            <person name="Shi Y."/>
            <person name="Tian Z."/>
            <person name="Zhang Y."/>
            <person name="Zhang H."/>
            <person name="Yang M."/>
        </authorList>
    </citation>
    <scope>NUCLEOTIDE SEQUENCE [LARGE SCALE GENOMIC DNA]</scope>
    <source>
        <strain evidence="4 5">T5-8</strain>
    </source>
</reference>
<name>A0A6M4ZIG9_AERME</name>
<dbReference type="GO" id="GO:0003677">
    <property type="term" value="F:DNA binding"/>
    <property type="evidence" value="ECO:0007669"/>
    <property type="project" value="InterPro"/>
</dbReference>
<evidence type="ECO:0000313" key="3">
    <source>
        <dbReference type="EMBL" id="QJT30445.1"/>
    </source>
</evidence>
<accession>A0A6M4ZIG9</accession>
<dbReference type="EMBL" id="CP038444">
    <property type="protein sequence ID" value="QJT29926.1"/>
    <property type="molecule type" value="Genomic_DNA"/>
</dbReference>
<dbReference type="InterPro" id="IPR002514">
    <property type="entry name" value="Transposase_8"/>
</dbReference>
<dbReference type="RefSeq" id="WP_042060619.1">
    <property type="nucleotide sequence ID" value="NZ_AP022188.1"/>
</dbReference>
<dbReference type="AlphaFoldDB" id="A0A6M4ZIG9"/>
<evidence type="ECO:0000313" key="5">
    <source>
        <dbReference type="Proteomes" id="UP000502006"/>
    </source>
</evidence>
<comment type="similarity">
    <text evidence="1">Belongs to the transposase 8 family.</text>
</comment>
<organism evidence="4 5">
    <name type="scientific">Aeromonas media</name>
    <dbReference type="NCBI Taxonomy" id="651"/>
    <lineage>
        <taxon>Bacteria</taxon>
        <taxon>Pseudomonadati</taxon>
        <taxon>Pseudomonadota</taxon>
        <taxon>Gammaproteobacteria</taxon>
        <taxon>Aeromonadales</taxon>
        <taxon>Aeromonadaceae</taxon>
        <taxon>Aeromonas</taxon>
    </lineage>
</organism>
<dbReference type="InterPro" id="IPR009057">
    <property type="entry name" value="Homeodomain-like_sf"/>
</dbReference>
<evidence type="ECO:0000313" key="4">
    <source>
        <dbReference type="EMBL" id="QJT31193.1"/>
    </source>
</evidence>
<dbReference type="SUPFAM" id="SSF46689">
    <property type="entry name" value="Homeodomain-like"/>
    <property type="match status" value="1"/>
</dbReference>
<sequence>MVYTNSRTNGSRKGRANYSREFKQRLVEAANQPGVSVSKLAQEHGINANLLFKWRRDAKAEAPALYPIELVLPPSSTEIFLPPTPQPEMLTPETASEPTPSGTIEIRLGRAMVVIDGTVDTNVLRMILETLRV</sequence>
<protein>
    <submittedName>
        <fullName evidence="4">Uncharacterized protein</fullName>
    </submittedName>
</protein>
<dbReference type="GO" id="GO:0004803">
    <property type="term" value="F:transposase activity"/>
    <property type="evidence" value="ECO:0007669"/>
    <property type="project" value="InterPro"/>
</dbReference>
<gene>
    <name evidence="2" type="ORF">E4186_06750</name>
    <name evidence="3" type="ORF">E4186_09820</name>
    <name evidence="4" type="ORF">E4186_14115</name>
</gene>
<evidence type="ECO:0000256" key="1">
    <source>
        <dbReference type="ARBA" id="ARBA00009964"/>
    </source>
</evidence>